<evidence type="ECO:0000256" key="1">
    <source>
        <dbReference type="SAM" id="MobiDB-lite"/>
    </source>
</evidence>
<protein>
    <submittedName>
        <fullName evidence="2">Uncharacterized protein</fullName>
    </submittedName>
</protein>
<proteinExistence type="predicted"/>
<reference evidence="2 3" key="1">
    <citation type="submission" date="2024-02" db="EMBL/GenBank/DDBJ databases">
        <authorList>
            <person name="Chen Y."/>
            <person name="Shah S."/>
            <person name="Dougan E. K."/>
            <person name="Thang M."/>
            <person name="Chan C."/>
        </authorList>
    </citation>
    <scope>NUCLEOTIDE SEQUENCE [LARGE SCALE GENOMIC DNA]</scope>
</reference>
<name>A0ABP0LDI5_9DINO</name>
<dbReference type="Proteomes" id="UP001642484">
    <property type="component" value="Unassembled WGS sequence"/>
</dbReference>
<keyword evidence="3" id="KW-1185">Reference proteome</keyword>
<feature type="region of interest" description="Disordered" evidence="1">
    <location>
        <begin position="30"/>
        <end position="83"/>
    </location>
</feature>
<organism evidence="2 3">
    <name type="scientific">Durusdinium trenchii</name>
    <dbReference type="NCBI Taxonomy" id="1381693"/>
    <lineage>
        <taxon>Eukaryota</taxon>
        <taxon>Sar</taxon>
        <taxon>Alveolata</taxon>
        <taxon>Dinophyceae</taxon>
        <taxon>Suessiales</taxon>
        <taxon>Symbiodiniaceae</taxon>
        <taxon>Durusdinium</taxon>
    </lineage>
</organism>
<evidence type="ECO:0000313" key="2">
    <source>
        <dbReference type="EMBL" id="CAK9036649.1"/>
    </source>
</evidence>
<feature type="compositionally biased region" description="Basic and acidic residues" evidence="1">
    <location>
        <begin position="39"/>
        <end position="59"/>
    </location>
</feature>
<sequence>MALCSPCHELETGDAQVIDVETQAVMEEGYSVKKGQQPEPEHCTNPEKDAREATKDAAQHETPAGADGSGHGVRESQDVPSSGCVPHHPALAMFWLRVCCSLDAVAQESQETAMLKHKVSKIAPHSLSQRANEISEHSPSSLIATHCSTNNKHDQVRRVRLGNEKTDWWK</sequence>
<accession>A0ABP0LDI5</accession>
<comment type="caution">
    <text evidence="2">The sequence shown here is derived from an EMBL/GenBank/DDBJ whole genome shotgun (WGS) entry which is preliminary data.</text>
</comment>
<dbReference type="EMBL" id="CAXAMN010011914">
    <property type="protein sequence ID" value="CAK9036649.1"/>
    <property type="molecule type" value="Genomic_DNA"/>
</dbReference>
<evidence type="ECO:0000313" key="3">
    <source>
        <dbReference type="Proteomes" id="UP001642484"/>
    </source>
</evidence>
<gene>
    <name evidence="2" type="ORF">CCMP2556_LOCUS20369</name>
</gene>